<dbReference type="EMBL" id="JACCBE010000001">
    <property type="protein sequence ID" value="NYD56596.1"/>
    <property type="molecule type" value="Genomic_DNA"/>
</dbReference>
<keyword evidence="3" id="KW-1185">Reference proteome</keyword>
<sequence length="194" mass="21212">MTGWRMSWGDDESGDRGDASSGVDLEPRPVPPGAVRLVRVVLHGFHALPADPLLVMWDDHRCAVRLPDGRLRWYADPERQAHPRDGSIVVEESGVFPRGNRAMDALVVRSLLDLVERVNADEVVAVDHDGLVRLRGEHDDSSAEVVTCPGTGVVLRAYGQQGRAAGWRLEVLGNRLVEGHPELLEPVDVSPMPG</sequence>
<protein>
    <submittedName>
        <fullName evidence="2">Uncharacterized protein</fullName>
    </submittedName>
</protein>
<gene>
    <name evidence="2" type="ORF">BKA08_000834</name>
</gene>
<evidence type="ECO:0000256" key="1">
    <source>
        <dbReference type="SAM" id="MobiDB-lite"/>
    </source>
</evidence>
<organism evidence="2 3">
    <name type="scientific">Nocardioides marinisabuli</name>
    <dbReference type="NCBI Taxonomy" id="419476"/>
    <lineage>
        <taxon>Bacteria</taxon>
        <taxon>Bacillati</taxon>
        <taxon>Actinomycetota</taxon>
        <taxon>Actinomycetes</taxon>
        <taxon>Propionibacteriales</taxon>
        <taxon>Nocardioidaceae</taxon>
        <taxon>Nocardioides</taxon>
    </lineage>
</organism>
<evidence type="ECO:0000313" key="2">
    <source>
        <dbReference type="EMBL" id="NYD56596.1"/>
    </source>
</evidence>
<evidence type="ECO:0000313" key="3">
    <source>
        <dbReference type="Proteomes" id="UP000516957"/>
    </source>
</evidence>
<proteinExistence type="predicted"/>
<comment type="caution">
    <text evidence="2">The sequence shown here is derived from an EMBL/GenBank/DDBJ whole genome shotgun (WGS) entry which is preliminary data.</text>
</comment>
<dbReference type="Proteomes" id="UP000516957">
    <property type="component" value="Unassembled WGS sequence"/>
</dbReference>
<dbReference type="AlphaFoldDB" id="A0A7Y9EZH1"/>
<feature type="region of interest" description="Disordered" evidence="1">
    <location>
        <begin position="1"/>
        <end position="28"/>
    </location>
</feature>
<dbReference type="RefSeq" id="WP_179614475.1">
    <property type="nucleotide sequence ID" value="NZ_CP059163.1"/>
</dbReference>
<reference evidence="2 3" key="1">
    <citation type="submission" date="2020-07" db="EMBL/GenBank/DDBJ databases">
        <title>Sequencing the genomes of 1000 actinobacteria strains.</title>
        <authorList>
            <person name="Klenk H.-P."/>
        </authorList>
    </citation>
    <scope>NUCLEOTIDE SEQUENCE [LARGE SCALE GENOMIC DNA]</scope>
    <source>
        <strain evidence="2 3">DSM 18965</strain>
    </source>
</reference>
<name>A0A7Y9EZH1_9ACTN</name>
<accession>A0A7Y9EZH1</accession>